<dbReference type="Proteomes" id="UP000018467">
    <property type="component" value="Unassembled WGS sequence"/>
</dbReference>
<accession>A0A3B1J483</accession>
<reference evidence="1" key="3">
    <citation type="submission" date="2025-08" db="UniProtKB">
        <authorList>
            <consortium name="Ensembl"/>
        </authorList>
    </citation>
    <scope>IDENTIFICATION</scope>
</reference>
<organism evidence="1 2">
    <name type="scientific">Astyanax mexicanus</name>
    <name type="common">Blind cave fish</name>
    <name type="synonym">Astyanax fasciatus mexicanus</name>
    <dbReference type="NCBI Taxonomy" id="7994"/>
    <lineage>
        <taxon>Eukaryota</taxon>
        <taxon>Metazoa</taxon>
        <taxon>Chordata</taxon>
        <taxon>Craniata</taxon>
        <taxon>Vertebrata</taxon>
        <taxon>Euteleostomi</taxon>
        <taxon>Actinopterygii</taxon>
        <taxon>Neopterygii</taxon>
        <taxon>Teleostei</taxon>
        <taxon>Ostariophysi</taxon>
        <taxon>Characiformes</taxon>
        <taxon>Characoidei</taxon>
        <taxon>Acestrorhamphidae</taxon>
        <taxon>Acestrorhamphinae</taxon>
        <taxon>Astyanax</taxon>
    </lineage>
</organism>
<dbReference type="AlphaFoldDB" id="A0A3B1J483"/>
<dbReference type="Bgee" id="ENSAMXG00000031439">
    <property type="expression patterns" value="Expressed in brain and 6 other cell types or tissues"/>
</dbReference>
<evidence type="ECO:0000313" key="1">
    <source>
        <dbReference type="Ensembl" id="ENSAMXP00000037053.1"/>
    </source>
</evidence>
<dbReference type="Ensembl" id="ENSAMXT00000034575.1">
    <property type="protein sequence ID" value="ENSAMXP00000037053.1"/>
    <property type="gene ID" value="ENSAMXG00000031439.1"/>
</dbReference>
<protein>
    <submittedName>
        <fullName evidence="1">Uncharacterized protein</fullName>
    </submittedName>
</protein>
<name>A0A3B1J483_ASTMX</name>
<sequence length="91" mass="9429">VAPFPIIDLLVAGLELDATGAHVHQQEEESVQQLHGEVISLQLAPVPLLLGALRLPVAEEQQAAGLRGAKVEGDGAGLLGVPSDPGFWTCC</sequence>
<proteinExistence type="predicted"/>
<reference evidence="2" key="2">
    <citation type="journal article" date="2014" name="Nat. Commun.">
        <title>The cavefish genome reveals candidate genes for eye loss.</title>
        <authorList>
            <person name="McGaugh S.E."/>
            <person name="Gross J.B."/>
            <person name="Aken B."/>
            <person name="Blin M."/>
            <person name="Borowsky R."/>
            <person name="Chalopin D."/>
            <person name="Hinaux H."/>
            <person name="Jeffery W.R."/>
            <person name="Keene A."/>
            <person name="Ma L."/>
            <person name="Minx P."/>
            <person name="Murphy D."/>
            <person name="O'Quin K.E."/>
            <person name="Retaux S."/>
            <person name="Rohner N."/>
            <person name="Searle S.M."/>
            <person name="Stahl B.A."/>
            <person name="Tabin C."/>
            <person name="Volff J.N."/>
            <person name="Yoshizawa M."/>
            <person name="Warren W.C."/>
        </authorList>
    </citation>
    <scope>NUCLEOTIDE SEQUENCE [LARGE SCALE GENOMIC DNA]</scope>
    <source>
        <strain evidence="2">female</strain>
    </source>
</reference>
<keyword evidence="2" id="KW-1185">Reference proteome</keyword>
<reference evidence="2" key="1">
    <citation type="submission" date="2013-03" db="EMBL/GenBank/DDBJ databases">
        <authorList>
            <person name="Jeffery W."/>
            <person name="Warren W."/>
            <person name="Wilson R.K."/>
        </authorList>
    </citation>
    <scope>NUCLEOTIDE SEQUENCE</scope>
    <source>
        <strain evidence="2">female</strain>
    </source>
</reference>
<dbReference type="GeneTree" id="ENSGT01030000234819"/>
<reference evidence="1" key="4">
    <citation type="submission" date="2025-09" db="UniProtKB">
        <authorList>
            <consortium name="Ensembl"/>
        </authorList>
    </citation>
    <scope>IDENTIFICATION</scope>
</reference>
<dbReference type="InParanoid" id="A0A3B1J483"/>
<evidence type="ECO:0000313" key="2">
    <source>
        <dbReference type="Proteomes" id="UP000018467"/>
    </source>
</evidence>